<accession>A0ABP7S226</accession>
<name>A0ABP7S226_9BACT</name>
<comment type="caution">
    <text evidence="2">The sequence shown here is derived from an EMBL/GenBank/DDBJ whole genome shotgun (WGS) entry which is preliminary data.</text>
</comment>
<sequence>MPVEFLSDEQAARYGRSHAAPSPEQLTRFFYLSPQDVGFLANYRRAYPQLGCVVQPGTLRFLGTFLPLPPQVPAVVVQTLAQQRHLPAEAWTDQYVRPNTLHDHQVQMVAYLGFVVFEGRQAFRLTRWL</sequence>
<dbReference type="Pfam" id="PF13700">
    <property type="entry name" value="DUF4158"/>
    <property type="match status" value="1"/>
</dbReference>
<dbReference type="EMBL" id="BAABDJ010000013">
    <property type="protein sequence ID" value="GAA4005499.1"/>
    <property type="molecule type" value="Genomic_DNA"/>
</dbReference>
<evidence type="ECO:0000259" key="1">
    <source>
        <dbReference type="Pfam" id="PF13700"/>
    </source>
</evidence>
<protein>
    <recommendedName>
        <fullName evidence="1">DUF4158 domain-containing protein</fullName>
    </recommendedName>
</protein>
<keyword evidence="3" id="KW-1185">Reference proteome</keyword>
<dbReference type="RefSeq" id="WP_345072292.1">
    <property type="nucleotide sequence ID" value="NZ_BAABDJ010000013.1"/>
</dbReference>
<feature type="domain" description="DUF4158" evidence="1">
    <location>
        <begin position="5"/>
        <end position="129"/>
    </location>
</feature>
<proteinExistence type="predicted"/>
<organism evidence="2 3">
    <name type="scientific">Hymenobacter fastidiosus</name>
    <dbReference type="NCBI Taxonomy" id="486264"/>
    <lineage>
        <taxon>Bacteria</taxon>
        <taxon>Pseudomonadati</taxon>
        <taxon>Bacteroidota</taxon>
        <taxon>Cytophagia</taxon>
        <taxon>Cytophagales</taxon>
        <taxon>Hymenobacteraceae</taxon>
        <taxon>Hymenobacter</taxon>
    </lineage>
</organism>
<reference evidence="3" key="1">
    <citation type="journal article" date="2019" name="Int. J. Syst. Evol. Microbiol.">
        <title>The Global Catalogue of Microorganisms (GCM) 10K type strain sequencing project: providing services to taxonomists for standard genome sequencing and annotation.</title>
        <authorList>
            <consortium name="The Broad Institute Genomics Platform"/>
            <consortium name="The Broad Institute Genome Sequencing Center for Infectious Disease"/>
            <person name="Wu L."/>
            <person name="Ma J."/>
        </authorList>
    </citation>
    <scope>NUCLEOTIDE SEQUENCE [LARGE SCALE GENOMIC DNA]</scope>
    <source>
        <strain evidence="3">JCM 17224</strain>
    </source>
</reference>
<evidence type="ECO:0000313" key="3">
    <source>
        <dbReference type="Proteomes" id="UP001500567"/>
    </source>
</evidence>
<evidence type="ECO:0000313" key="2">
    <source>
        <dbReference type="EMBL" id="GAA4005499.1"/>
    </source>
</evidence>
<gene>
    <name evidence="2" type="ORF">GCM10022408_16590</name>
</gene>
<dbReference type="InterPro" id="IPR025296">
    <property type="entry name" value="DUF4158"/>
</dbReference>
<dbReference type="Proteomes" id="UP001500567">
    <property type="component" value="Unassembled WGS sequence"/>
</dbReference>